<comment type="caution">
    <text evidence="1">The sequence shown here is derived from an EMBL/GenBank/DDBJ whole genome shotgun (WGS) entry which is preliminary data.</text>
</comment>
<dbReference type="InterPro" id="IPR013783">
    <property type="entry name" value="Ig-like_fold"/>
</dbReference>
<dbReference type="Gene3D" id="2.60.40.10">
    <property type="entry name" value="Immunoglobulins"/>
    <property type="match status" value="1"/>
</dbReference>
<dbReference type="InterPro" id="IPR011050">
    <property type="entry name" value="Pectin_lyase_fold/virulence"/>
</dbReference>
<gene>
    <name evidence="1" type="ORF">GCM10023091_29050</name>
</gene>
<accession>A0ABP8M4B5</accession>
<dbReference type="PANTHER" id="PTHR11319:SF35">
    <property type="entry name" value="OUTER MEMBRANE PROTEIN PMPC-RELATED"/>
    <property type="match status" value="1"/>
</dbReference>
<dbReference type="InterPro" id="IPR006626">
    <property type="entry name" value="PbH1"/>
</dbReference>
<dbReference type="InterPro" id="IPR026444">
    <property type="entry name" value="Secre_tail"/>
</dbReference>
<evidence type="ECO:0008006" key="3">
    <source>
        <dbReference type="Google" id="ProtNLM"/>
    </source>
</evidence>
<dbReference type="NCBIfam" id="TIGR04183">
    <property type="entry name" value="Por_Secre_tail"/>
    <property type="match status" value="1"/>
</dbReference>
<dbReference type="Gene3D" id="2.160.20.10">
    <property type="entry name" value="Single-stranded right-handed beta-helix, Pectin lyase-like"/>
    <property type="match status" value="1"/>
</dbReference>
<evidence type="ECO:0000313" key="2">
    <source>
        <dbReference type="Proteomes" id="UP001501508"/>
    </source>
</evidence>
<proteinExistence type="predicted"/>
<dbReference type="EMBL" id="BAABEY010000026">
    <property type="protein sequence ID" value="GAA4442362.1"/>
    <property type="molecule type" value="Genomic_DNA"/>
</dbReference>
<dbReference type="SUPFAM" id="SSF51126">
    <property type="entry name" value="Pectin lyase-like"/>
    <property type="match status" value="2"/>
</dbReference>
<keyword evidence="2" id="KW-1185">Reference proteome</keyword>
<protein>
    <recommendedName>
        <fullName evidence="3">T9SS type A sorting domain-containing protein</fullName>
    </recommendedName>
</protein>
<evidence type="ECO:0000313" key="1">
    <source>
        <dbReference type="EMBL" id="GAA4442362.1"/>
    </source>
</evidence>
<organism evidence="1 2">
    <name type="scientific">Ravibacter arvi</name>
    <dbReference type="NCBI Taxonomy" id="2051041"/>
    <lineage>
        <taxon>Bacteria</taxon>
        <taxon>Pseudomonadati</taxon>
        <taxon>Bacteroidota</taxon>
        <taxon>Cytophagia</taxon>
        <taxon>Cytophagales</taxon>
        <taxon>Spirosomataceae</taxon>
        <taxon>Ravibacter</taxon>
    </lineage>
</organism>
<dbReference type="InterPro" id="IPR012334">
    <property type="entry name" value="Pectin_lyas_fold"/>
</dbReference>
<dbReference type="InterPro" id="IPR059226">
    <property type="entry name" value="Choice_anch_Q_dom"/>
</dbReference>
<dbReference type="NCBIfam" id="NF041518">
    <property type="entry name" value="choice_anch_Q"/>
    <property type="match status" value="2"/>
</dbReference>
<name>A0ABP8M4B5_9BACT</name>
<dbReference type="SMART" id="SM00710">
    <property type="entry name" value="PbH1"/>
    <property type="match status" value="8"/>
</dbReference>
<dbReference type="Proteomes" id="UP001501508">
    <property type="component" value="Unassembled WGS sequence"/>
</dbReference>
<dbReference type="PANTHER" id="PTHR11319">
    <property type="entry name" value="G PROTEIN-COUPLED RECEPTOR-RELATED"/>
    <property type="match status" value="1"/>
</dbReference>
<sequence length="1525" mass="160154">MHHLMKKHLLLLKSIAVFVLIPGLSGYNRVQAQALAPGDLAVIGWNALTDEVHLVALADITAGTEVKITDRGWDGTSNAFTTSMTGDGTVTWTVSGPIPAGAVLKLFLGGSDQPTTLENLTTPVNLSADIVTSGYTVTDAIINTGDQVFIYQGSDSDPFFVFGMNSSGGAVDAANWNTSIGAILRDSFLPNGTGSRNALVNGVNAIGLWGGPNQRDNVQYTGPTGATDRDTWLARITDLSNWTGSDANDITNPIVSALTPFVNIVPTGVTPDADGIVYVDNAIAMPGNGSSWTRARKFLSEVIAAAETNTAIKEIRVARGTYYPTGAQNGDDRNATFAILRGGVKLYGGYPSGGGARDYVANPTILSGDINVAGDSLDNSLHVMVIVGIPAGADSVVIDGFTITGGQADLPGQSRMYNGINVYGEFGGGVLRIDASGKTVIRNSTLTRNHARSKGGGIYCLRAPVILDNVVVSQNWGYRGGGIYNAFSATRVSHARIEGNGANNGGGMYNEVNSSVVVINTTISGNTSYSGGGLYNLDCFPEFFNVVISGNTGRDGAGMYCHSASPTFTNVTISGNRAEQAGGGGFLIDSPARFNNSVIWGNAAFRDKDLHNATGGMPLSLFHTLVNLQSGKLQGKALFWGDPKFVNAPDAAGAPFIGGNYRLQPGSPAINVGGNSEIAPWDSTDIAGNSRIYGVGLGGIVDLGAYESTEHDRFVLPNAQGILYVDAASATPGNGSSWGSALQYLSEATATARSNPNVREIHVAKGTYYPTGPQSGTGRDRTFLLEGGGLKLYGGYPNGGGVRDYRNNATILSGDINQPGERTDNSHQVLVLAGIEGQTDSLVVDGFVVKGGQADSYGLAPILGKNGFEISYAGGGGITASASTPTTMIRNCTFEENYAITGGGALIIQGEPVLRECIFRNNHVIEASAEDELGDANSGGAMFVYTASPLIDRCAFVGNSAPVAGAMANYGSSSPTVVNSVFSGNHAAHTALTVNVQSSPVFVNTLFTGNYTTGGTEPAGETPVPSVFMASRYGSAPRLVNCTVSGNDLSAGSAAPAAFFLNTNQSSVTVHNSIIYGNKGFKRLTLDTLQSESFFRYSLAQGRDADATGHNLAGDIDPLFVNAETGDYRLQACSPAIDRGSNDLLLAGMVNDADHLPRSVHAATDLGAFEFQDSLNTGSATLAFHADENTRTVAGPTDFFGNSEGCRLIARVAPEGADPVKGSVTARVNVDPEVAFHNGAPYVQRHYLINAQEGTSARITLYFTQEEFDQFNNEMPDGFLPAGAADEANKSNLRIYQYHGTAGTKPGDFEGAPLTVVAPAAGDIVWNSARQRWEVSFGVEGFSGFFVGSVSRPLPVRLVSFSGSADGEKAVALSWKVAEQQNIAGYEVEYSADGRVFKTAGKVPATNETMHFYAFRHIPSTLGEIAYYRLRILEADGTSNHSKIISVRLVSRPMVSVYPVPAEDAVWVEGKGISGTTGSIVNLQGTVLKTWTFLSDKQQVAVGTLPPGMYFLRFQGGSSLKVVKK</sequence>
<reference evidence="2" key="1">
    <citation type="journal article" date="2019" name="Int. J. Syst. Evol. Microbiol.">
        <title>The Global Catalogue of Microorganisms (GCM) 10K type strain sequencing project: providing services to taxonomists for standard genome sequencing and annotation.</title>
        <authorList>
            <consortium name="The Broad Institute Genomics Platform"/>
            <consortium name="The Broad Institute Genome Sequencing Center for Infectious Disease"/>
            <person name="Wu L."/>
            <person name="Ma J."/>
        </authorList>
    </citation>
    <scope>NUCLEOTIDE SEQUENCE [LARGE SCALE GENOMIC DNA]</scope>
    <source>
        <strain evidence="2">JCM 31920</strain>
    </source>
</reference>